<dbReference type="Gene3D" id="2.60.40.10">
    <property type="entry name" value="Immunoglobulins"/>
    <property type="match status" value="1"/>
</dbReference>
<dbReference type="Pfam" id="PF07686">
    <property type="entry name" value="V-set"/>
    <property type="match status" value="1"/>
</dbReference>
<comment type="caution">
    <text evidence="7">The sequence shown here is derived from an EMBL/GenBank/DDBJ whole genome shotgun (WGS) entry which is preliminary data.</text>
</comment>
<evidence type="ECO:0000256" key="4">
    <source>
        <dbReference type="ARBA" id="ARBA00023319"/>
    </source>
</evidence>
<keyword evidence="2" id="KW-0391">Immunity</keyword>
<dbReference type="SMART" id="SM00409">
    <property type="entry name" value="IG"/>
    <property type="match status" value="1"/>
</dbReference>
<dbReference type="InterPro" id="IPR007110">
    <property type="entry name" value="Ig-like_dom"/>
</dbReference>
<dbReference type="InterPro" id="IPR003599">
    <property type="entry name" value="Ig_sub"/>
</dbReference>
<protein>
    <recommendedName>
        <fullName evidence="6">Ig-like domain-containing protein</fullName>
    </recommendedName>
</protein>
<dbReference type="GO" id="GO:0042101">
    <property type="term" value="C:T cell receptor complex"/>
    <property type="evidence" value="ECO:0007669"/>
    <property type="project" value="UniProtKB-KW"/>
</dbReference>
<evidence type="ECO:0000313" key="7">
    <source>
        <dbReference type="EMBL" id="VTJ59526.1"/>
    </source>
</evidence>
<dbReference type="Proteomes" id="UP000335636">
    <property type="component" value="Unassembled WGS sequence"/>
</dbReference>
<evidence type="ECO:0000256" key="3">
    <source>
        <dbReference type="ARBA" id="ARBA00023130"/>
    </source>
</evidence>
<evidence type="ECO:0000313" key="8">
    <source>
        <dbReference type="Proteomes" id="UP000335636"/>
    </source>
</evidence>
<proteinExistence type="predicted"/>
<dbReference type="PANTHER" id="PTHR23268">
    <property type="entry name" value="T-CELL RECEPTOR BETA CHAIN"/>
    <property type="match status" value="1"/>
</dbReference>
<name>A0A5E4ARY2_MARMO</name>
<dbReference type="InterPro" id="IPR050413">
    <property type="entry name" value="TCR_beta_variable"/>
</dbReference>
<dbReference type="InterPro" id="IPR013783">
    <property type="entry name" value="Ig-like_fold"/>
</dbReference>
<organism evidence="7 8">
    <name type="scientific">Marmota monax</name>
    <name type="common">Woodchuck</name>
    <dbReference type="NCBI Taxonomy" id="9995"/>
    <lineage>
        <taxon>Eukaryota</taxon>
        <taxon>Metazoa</taxon>
        <taxon>Chordata</taxon>
        <taxon>Craniata</taxon>
        <taxon>Vertebrata</taxon>
        <taxon>Euteleostomi</taxon>
        <taxon>Mammalia</taxon>
        <taxon>Eutheria</taxon>
        <taxon>Euarchontoglires</taxon>
        <taxon>Glires</taxon>
        <taxon>Rodentia</taxon>
        <taxon>Sciuromorpha</taxon>
        <taxon>Sciuridae</taxon>
        <taxon>Xerinae</taxon>
        <taxon>Marmotini</taxon>
        <taxon>Marmota</taxon>
    </lineage>
</organism>
<dbReference type="PROSITE" id="PS50835">
    <property type="entry name" value="IG_LIKE"/>
    <property type="match status" value="1"/>
</dbReference>
<keyword evidence="8" id="KW-1185">Reference proteome</keyword>
<keyword evidence="3" id="KW-1064">Adaptive immunity</keyword>
<dbReference type="GO" id="GO:0002250">
    <property type="term" value="P:adaptive immune response"/>
    <property type="evidence" value="ECO:0007669"/>
    <property type="project" value="UniProtKB-KW"/>
</dbReference>
<gene>
    <name evidence="7" type="ORF">MONAX_5E038660</name>
</gene>
<reference evidence="7" key="1">
    <citation type="submission" date="2019-04" db="EMBL/GenBank/DDBJ databases">
        <authorList>
            <person name="Alioto T."/>
            <person name="Alioto T."/>
        </authorList>
    </citation>
    <scope>NUCLEOTIDE SEQUENCE [LARGE SCALE GENOMIC DNA]</scope>
</reference>
<dbReference type="PANTHER" id="PTHR23268:SF88">
    <property type="entry name" value="T CELL RECEPTOR BETA VARIABLE 18"/>
    <property type="match status" value="1"/>
</dbReference>
<keyword evidence="5" id="KW-1279">T cell receptor</keyword>
<dbReference type="InterPro" id="IPR036179">
    <property type="entry name" value="Ig-like_dom_sf"/>
</dbReference>
<feature type="domain" description="Ig-like" evidence="6">
    <location>
        <begin position="16"/>
        <end position="119"/>
    </location>
</feature>
<sequence>MLNVEMKGSSSGLTIADVTQNPRYLIRRRGQEAALRCSPEKGHNNVFWYQQLPEEGLKFMVHLQKENVIDDSGMPRKRYSAEFPREGPSTLKMEPADLGDSAVYICASSTSTSVQTHVTARHKHLPGVNFCFSLNKQSKKKL</sequence>
<evidence type="ECO:0000256" key="1">
    <source>
        <dbReference type="ARBA" id="ARBA00022729"/>
    </source>
</evidence>
<evidence type="ECO:0000259" key="6">
    <source>
        <dbReference type="PROSITE" id="PS50835"/>
    </source>
</evidence>
<keyword evidence="1" id="KW-0732">Signal</keyword>
<evidence type="ECO:0000256" key="2">
    <source>
        <dbReference type="ARBA" id="ARBA00022859"/>
    </source>
</evidence>
<keyword evidence="4" id="KW-0393">Immunoglobulin domain</keyword>
<dbReference type="InterPro" id="IPR013106">
    <property type="entry name" value="Ig_V-set"/>
</dbReference>
<dbReference type="AlphaFoldDB" id="A0A5E4ARY2"/>
<dbReference type="GO" id="GO:0007166">
    <property type="term" value="P:cell surface receptor signaling pathway"/>
    <property type="evidence" value="ECO:0007669"/>
    <property type="project" value="TreeGrafter"/>
</dbReference>
<dbReference type="SUPFAM" id="SSF48726">
    <property type="entry name" value="Immunoglobulin"/>
    <property type="match status" value="1"/>
</dbReference>
<dbReference type="EMBL" id="CABDUW010000122">
    <property type="protein sequence ID" value="VTJ59526.1"/>
    <property type="molecule type" value="Genomic_DNA"/>
</dbReference>
<accession>A0A5E4ARY2</accession>
<evidence type="ECO:0000256" key="5">
    <source>
        <dbReference type="ARBA" id="ARBA00043266"/>
    </source>
</evidence>